<evidence type="ECO:0000256" key="8">
    <source>
        <dbReference type="ARBA" id="ARBA00023125"/>
    </source>
</evidence>
<dbReference type="InterPro" id="IPR013087">
    <property type="entry name" value="Znf_C2H2_type"/>
</dbReference>
<keyword evidence="7" id="KW-0862">Zinc</keyword>
<dbReference type="Gene3D" id="3.30.160.60">
    <property type="entry name" value="Classic Zinc Finger"/>
    <property type="match status" value="4"/>
</dbReference>
<dbReference type="GO" id="GO:0000122">
    <property type="term" value="P:negative regulation of transcription by RNA polymerase II"/>
    <property type="evidence" value="ECO:0007669"/>
    <property type="project" value="UniProtKB-ARBA"/>
</dbReference>
<dbReference type="PANTHER" id="PTHR24403:SF109">
    <property type="entry name" value="ZINC FINGER PROTEIN 845-LIKE"/>
    <property type="match status" value="1"/>
</dbReference>
<feature type="domain" description="C2H2-type" evidence="12">
    <location>
        <begin position="363"/>
        <end position="390"/>
    </location>
</feature>
<accession>A0AA85JMK1</accession>
<proteinExistence type="inferred from homology"/>
<evidence type="ECO:0000256" key="9">
    <source>
        <dbReference type="ARBA" id="ARBA00023242"/>
    </source>
</evidence>
<keyword evidence="5" id="KW-0677">Repeat</keyword>
<keyword evidence="6 10" id="KW-0863">Zinc-finger</keyword>
<dbReference type="Pfam" id="PF00096">
    <property type="entry name" value="zf-C2H2"/>
    <property type="match status" value="1"/>
</dbReference>
<evidence type="ECO:0000256" key="5">
    <source>
        <dbReference type="ARBA" id="ARBA00022737"/>
    </source>
</evidence>
<reference evidence="13" key="1">
    <citation type="submission" date="2022-06" db="EMBL/GenBank/DDBJ databases">
        <authorList>
            <person name="Berger JAMES D."/>
            <person name="Berger JAMES D."/>
        </authorList>
    </citation>
    <scope>NUCLEOTIDE SEQUENCE [LARGE SCALE GENOMIC DNA]</scope>
</reference>
<evidence type="ECO:0000256" key="6">
    <source>
        <dbReference type="ARBA" id="ARBA00022771"/>
    </source>
</evidence>
<dbReference type="GO" id="GO:0008270">
    <property type="term" value="F:zinc ion binding"/>
    <property type="evidence" value="ECO:0007669"/>
    <property type="project" value="UniProtKB-KW"/>
</dbReference>
<evidence type="ECO:0000256" key="2">
    <source>
        <dbReference type="ARBA" id="ARBA00007746"/>
    </source>
</evidence>
<evidence type="ECO:0000256" key="7">
    <source>
        <dbReference type="ARBA" id="ARBA00022833"/>
    </source>
</evidence>
<dbReference type="WBParaSite" id="TREG1_28730.2">
    <property type="protein sequence ID" value="TREG1_28730.2"/>
    <property type="gene ID" value="TREG1_28730"/>
</dbReference>
<evidence type="ECO:0000256" key="3">
    <source>
        <dbReference type="ARBA" id="ARBA00022473"/>
    </source>
</evidence>
<organism evidence="13 14">
    <name type="scientific">Trichobilharzia regenti</name>
    <name type="common">Nasal bird schistosome</name>
    <dbReference type="NCBI Taxonomy" id="157069"/>
    <lineage>
        <taxon>Eukaryota</taxon>
        <taxon>Metazoa</taxon>
        <taxon>Spiralia</taxon>
        <taxon>Lophotrochozoa</taxon>
        <taxon>Platyhelminthes</taxon>
        <taxon>Trematoda</taxon>
        <taxon>Digenea</taxon>
        <taxon>Strigeidida</taxon>
        <taxon>Schistosomatoidea</taxon>
        <taxon>Schistosomatidae</taxon>
        <taxon>Trichobilharzia</taxon>
    </lineage>
</organism>
<evidence type="ECO:0000259" key="12">
    <source>
        <dbReference type="PROSITE" id="PS50157"/>
    </source>
</evidence>
<comment type="similarity">
    <text evidence="2">Belongs to the hunchback C2H2-type zinc-finger protein family.</text>
</comment>
<feature type="domain" description="C2H2-type" evidence="12">
    <location>
        <begin position="853"/>
        <end position="880"/>
    </location>
</feature>
<feature type="region of interest" description="Disordered" evidence="11">
    <location>
        <begin position="119"/>
        <end position="138"/>
    </location>
</feature>
<evidence type="ECO:0000313" key="14">
    <source>
        <dbReference type="WBParaSite" id="TREG1_28730.2"/>
    </source>
</evidence>
<dbReference type="GO" id="GO:0045944">
    <property type="term" value="P:positive regulation of transcription by RNA polymerase II"/>
    <property type="evidence" value="ECO:0007669"/>
    <property type="project" value="TreeGrafter"/>
</dbReference>
<keyword evidence="13" id="KW-1185">Reference proteome</keyword>
<dbReference type="SUPFAM" id="SSF57667">
    <property type="entry name" value="beta-beta-alpha zinc fingers"/>
    <property type="match status" value="2"/>
</dbReference>
<feature type="domain" description="C2H2-type" evidence="12">
    <location>
        <begin position="335"/>
        <end position="362"/>
    </location>
</feature>
<reference evidence="14" key="2">
    <citation type="submission" date="2023-11" db="UniProtKB">
        <authorList>
            <consortium name="WormBaseParasite"/>
        </authorList>
    </citation>
    <scope>IDENTIFICATION</scope>
</reference>
<dbReference type="SMART" id="SM00355">
    <property type="entry name" value="ZnF_C2H2"/>
    <property type="match status" value="8"/>
</dbReference>
<keyword evidence="4" id="KW-0479">Metal-binding</keyword>
<name>A0AA85JMK1_TRIRE</name>
<feature type="compositionally biased region" description="Polar residues" evidence="11">
    <location>
        <begin position="180"/>
        <end position="190"/>
    </location>
</feature>
<evidence type="ECO:0000256" key="10">
    <source>
        <dbReference type="PROSITE-ProRule" id="PRU00042"/>
    </source>
</evidence>
<keyword evidence="8" id="KW-0238">DNA-binding</keyword>
<dbReference type="FunFam" id="3.30.160.60:FF:001301">
    <property type="entry name" value="Blast:Protein hunchback"/>
    <property type="match status" value="1"/>
</dbReference>
<dbReference type="Proteomes" id="UP000050795">
    <property type="component" value="Unassembled WGS sequence"/>
</dbReference>
<dbReference type="PROSITE" id="PS00028">
    <property type="entry name" value="ZINC_FINGER_C2H2_1"/>
    <property type="match status" value="2"/>
</dbReference>
<keyword evidence="9" id="KW-0539">Nucleus</keyword>
<dbReference type="GO" id="GO:0005634">
    <property type="term" value="C:nucleus"/>
    <property type="evidence" value="ECO:0007669"/>
    <property type="project" value="UniProtKB-SubCell"/>
</dbReference>
<feature type="compositionally biased region" description="Polar residues" evidence="11">
    <location>
        <begin position="62"/>
        <end position="104"/>
    </location>
</feature>
<dbReference type="GO" id="GO:0040034">
    <property type="term" value="P:regulation of development, heterochronic"/>
    <property type="evidence" value="ECO:0007669"/>
    <property type="project" value="UniProtKB-ARBA"/>
</dbReference>
<feature type="region of interest" description="Disordered" evidence="11">
    <location>
        <begin position="180"/>
        <end position="215"/>
    </location>
</feature>
<dbReference type="InterPro" id="IPR036236">
    <property type="entry name" value="Znf_C2H2_sf"/>
</dbReference>
<dbReference type="GO" id="GO:0000977">
    <property type="term" value="F:RNA polymerase II transcription regulatory region sequence-specific DNA binding"/>
    <property type="evidence" value="ECO:0007669"/>
    <property type="project" value="UniProtKB-ARBA"/>
</dbReference>
<protein>
    <recommendedName>
        <fullName evidence="12">C2H2-type domain-containing protein</fullName>
    </recommendedName>
</protein>
<feature type="domain" description="C2H2-type" evidence="12">
    <location>
        <begin position="262"/>
        <end position="290"/>
    </location>
</feature>
<evidence type="ECO:0000313" key="13">
    <source>
        <dbReference type="Proteomes" id="UP000050795"/>
    </source>
</evidence>
<dbReference type="PANTHER" id="PTHR24403">
    <property type="entry name" value="ZINC FINGER PROTEIN"/>
    <property type="match status" value="1"/>
</dbReference>
<evidence type="ECO:0000256" key="4">
    <source>
        <dbReference type="ARBA" id="ARBA00022723"/>
    </source>
</evidence>
<dbReference type="InterPro" id="IPR050688">
    <property type="entry name" value="Zinc_finger/UBP_domain"/>
</dbReference>
<comment type="subcellular location">
    <subcellularLocation>
        <location evidence="1">Nucleus</location>
    </subcellularLocation>
</comment>
<evidence type="ECO:0000256" key="11">
    <source>
        <dbReference type="SAM" id="MobiDB-lite"/>
    </source>
</evidence>
<evidence type="ECO:0000256" key="1">
    <source>
        <dbReference type="ARBA" id="ARBA00004123"/>
    </source>
</evidence>
<dbReference type="FunFam" id="3.30.160.60:FF:002883">
    <property type="entry name" value="Hunchback-like protein"/>
    <property type="match status" value="1"/>
</dbReference>
<sequence length="907" mass="102786">MSQSVFDTSPTNFSKMDNIHSSAIANAEHINNRKSTKTDYMNENGNITNQIIPCCQIELGQPMTSPHPNTTISSHLEEQTSLEISSETQRAMESSNSTPPSTENVDSHCQEKVQLLLSSSSPTTHHESMNDSLTSSDWIKHKQLNNEKTEQTNYQIDEQQNSSTFAKTSNEHVFLDYTDENSTVLQSPNDFTDDQTGHSMASSDDAQSTADESDEGMSLANFEHYTNSMQPNHAGLYFCHLCDFTGGSRQEFQDHLRSHYDYKCLKCDYTSRTEGRLKRHLKDFHSDIPPENFSGKTIKSIRPKLQRCKQCDYVTDTKEEFWRHLRIHIKEDKRLECHLCCFITEYKHHLEYHMRNHIGSKPYKCTKCNYECVNKSMLNSHMKSHSNIYPYRCGNCNYATKYCHSLKLHLSKHEHRPAVVLNPDGSLPQYDNTIEVMNIKRGPSISKHANLKLNVKHFNSSESTRHKLKGSSSSKSTLKYSSAHQCINSNKNECQGESMTTAPVSESTSQYPTYVNTEFPNSALNTSANLFPAYTGSNHPPNDHMEPVMPMISQSVSVAQPLNNEINSNHSHLITNYASNSNECLSDGIVTGQCMSMNQDPLLNYSVSAYSSVVAFMAAMQCNDFNRNRLLSSDQSDRVNFMISNPTICSSDSLKLSNESHTEISSNQLESPSLSSQCKEHSIFNEMSNNYSPTTTLPTNSQVNTNVSKLQNDQIRAPTMPTLSSTTPTILTTLNQNRLQTEKDALMEKQYSEEGMTTAPHHSLNDSHELALDLSSASCHKKNMHVDKFLLHAFESNEKIPQAIPKILQSDEVCNKKWPTITKFSTSPMDVSHSPASSSNNNNSHKDKLDFTYECRFCEIRFRQRTLYDIHMGYHSHSDPYLCNRCGHQSRDSVEFFIHLGQEAHYS</sequence>
<dbReference type="Pfam" id="PF13909">
    <property type="entry name" value="zf-H2C2_5"/>
    <property type="match status" value="1"/>
</dbReference>
<keyword evidence="3" id="KW-0217">Developmental protein</keyword>
<feature type="compositionally biased region" description="Polar residues" evidence="11">
    <location>
        <begin position="197"/>
        <end position="210"/>
    </location>
</feature>
<feature type="region of interest" description="Disordered" evidence="11">
    <location>
        <begin position="61"/>
        <end position="108"/>
    </location>
</feature>
<dbReference type="AlphaFoldDB" id="A0AA85JMK1"/>
<dbReference type="PROSITE" id="PS50157">
    <property type="entry name" value="ZINC_FINGER_C2H2_2"/>
    <property type="match status" value="4"/>
</dbReference>